<evidence type="ECO:0000313" key="2">
    <source>
        <dbReference type="EMBL" id="WPH01467.1"/>
    </source>
</evidence>
<evidence type="ECO:0000256" key="1">
    <source>
        <dbReference type="SAM" id="MobiDB-lite"/>
    </source>
</evidence>
<dbReference type="Gene3D" id="3.30.110.170">
    <property type="entry name" value="Protein of unknown function (DUF541), domain 1"/>
    <property type="match status" value="1"/>
</dbReference>
<accession>A0AAQ3M449</accession>
<dbReference type="PANTHER" id="PTHR34387:SF2">
    <property type="entry name" value="SLR1258 PROTEIN"/>
    <property type="match status" value="1"/>
</dbReference>
<dbReference type="InterPro" id="IPR007497">
    <property type="entry name" value="SIMPL/DUF541"/>
</dbReference>
<dbReference type="AlphaFoldDB" id="A0AAQ3M449"/>
<dbReference type="PANTHER" id="PTHR34387">
    <property type="entry name" value="SLR1258 PROTEIN"/>
    <property type="match status" value="1"/>
</dbReference>
<dbReference type="Proteomes" id="UP001303373">
    <property type="component" value="Chromosome 6"/>
</dbReference>
<dbReference type="GO" id="GO:0006974">
    <property type="term" value="P:DNA damage response"/>
    <property type="evidence" value="ECO:0007669"/>
    <property type="project" value="TreeGrafter"/>
</dbReference>
<dbReference type="InterPro" id="IPR052022">
    <property type="entry name" value="26kDa_periplasmic_antigen"/>
</dbReference>
<dbReference type="Pfam" id="PF04402">
    <property type="entry name" value="SIMPL"/>
    <property type="match status" value="1"/>
</dbReference>
<name>A0AAQ3M449_9PEZI</name>
<organism evidence="2 3">
    <name type="scientific">Acrodontium crateriforme</name>
    <dbReference type="NCBI Taxonomy" id="150365"/>
    <lineage>
        <taxon>Eukaryota</taxon>
        <taxon>Fungi</taxon>
        <taxon>Dikarya</taxon>
        <taxon>Ascomycota</taxon>
        <taxon>Pezizomycotina</taxon>
        <taxon>Dothideomycetes</taxon>
        <taxon>Dothideomycetidae</taxon>
        <taxon>Mycosphaerellales</taxon>
        <taxon>Teratosphaeriaceae</taxon>
        <taxon>Acrodontium</taxon>
    </lineage>
</organism>
<evidence type="ECO:0000313" key="3">
    <source>
        <dbReference type="Proteomes" id="UP001303373"/>
    </source>
</evidence>
<reference evidence="2 3" key="1">
    <citation type="submission" date="2023-11" db="EMBL/GenBank/DDBJ databases">
        <title>An acidophilic fungus is an integral part of prey digestion in a carnivorous sundew plant.</title>
        <authorList>
            <person name="Tsai I.J."/>
        </authorList>
    </citation>
    <scope>NUCLEOTIDE SEQUENCE [LARGE SCALE GENOMIC DNA]</scope>
    <source>
        <strain evidence="2">169a</strain>
    </source>
</reference>
<feature type="region of interest" description="Disordered" evidence="1">
    <location>
        <begin position="191"/>
        <end position="227"/>
    </location>
</feature>
<dbReference type="EMBL" id="CP138585">
    <property type="protein sequence ID" value="WPH01467.1"/>
    <property type="molecule type" value="Genomic_DNA"/>
</dbReference>
<proteinExistence type="predicted"/>
<gene>
    <name evidence="2" type="ORF">R9X50_00431300</name>
</gene>
<protein>
    <submittedName>
        <fullName evidence="2">Uncharacterized protein</fullName>
    </submittedName>
</protein>
<sequence length="253" mass="27651">MSSNPSTASQSISPLPFTIHASGHAEIPHASERGVMNVIVSSSGTNQAAVSDEVLTTSRHVEDLLRAYEPSDNTPEAELAAPLAHWNRTSLGSTSHVPYVDNDKPPKPRMYTCKVTFDISFKDFKALGAFGAKLTALPHVEMNNINWILTPATERSFKSQLRREAALDALQKAQDYCEALGCTNPRPVNLTEEGLDDGRNEPPPGMHAQPHMRLRSAAPSGQGEKTELEFRPQEVKMTMNLTVKFHADPPGTI</sequence>
<keyword evidence="3" id="KW-1185">Reference proteome</keyword>